<evidence type="ECO:0000313" key="4">
    <source>
        <dbReference type="Proteomes" id="UP000673394"/>
    </source>
</evidence>
<dbReference type="Gene3D" id="3.30.457.10">
    <property type="entry name" value="Copper amine oxidase-like, N-terminal domain"/>
    <property type="match status" value="1"/>
</dbReference>
<name>A0ABS5CCI7_9BACL</name>
<dbReference type="Pfam" id="PF07833">
    <property type="entry name" value="Cu_amine_oxidN1"/>
    <property type="match status" value="1"/>
</dbReference>
<dbReference type="SUPFAM" id="SSF55383">
    <property type="entry name" value="Copper amine oxidase, domain N"/>
    <property type="match status" value="1"/>
</dbReference>
<protein>
    <submittedName>
        <fullName evidence="3">Copper amine oxidase N-terminal domain-containing protein</fullName>
    </submittedName>
</protein>
<dbReference type="EMBL" id="JAGKSP010000003">
    <property type="protein sequence ID" value="MBP3963155.1"/>
    <property type="molecule type" value="Genomic_DNA"/>
</dbReference>
<reference evidence="3 4" key="1">
    <citation type="submission" date="2021-04" db="EMBL/GenBank/DDBJ databases">
        <title>Paenibacillus sp. DLE-14 whole genome sequence.</title>
        <authorList>
            <person name="Ham Y.J."/>
        </authorList>
    </citation>
    <scope>NUCLEOTIDE SEQUENCE [LARGE SCALE GENOMIC DNA]</scope>
    <source>
        <strain evidence="3 4">DLE-14</strain>
    </source>
</reference>
<keyword evidence="1" id="KW-0732">Signal</keyword>
<sequence length="333" mass="36048">MKQQIATALVATTIMAGAFFALPGTERAYANAASTAIQIEVLGKAAASDAAPIIDHGRVLVPLRAVSEAFGANVEWNAKTNTAVVRKWGVTVRFTAFSSVAVVERNQPGGVNKVTERIDAPMKLHGNRAYVPLRYLAAQFGYASDWHDRTVFISSYIGKKKHDTLNHGTLAEARQVAVGLSYDPQYAIKPLIAENVGEADGSTMLFPEGEALRFIRIDGNLAQQFEIKDDKAVVTWAGRLAGSIEDQLRIFMKGKWTNSIGTAPKPSGDFIYYNSGIFGETGWTEYGVVNAEGAFTQTGYKHYGFGEVDTETGTLEIAKPGEKRTDTVGQTSN</sequence>
<feature type="chain" id="PRO_5045049372" evidence="1">
    <location>
        <begin position="22"/>
        <end position="333"/>
    </location>
</feature>
<organism evidence="3 4">
    <name type="scientific">Paenibacillus lignilyticus</name>
    <dbReference type="NCBI Taxonomy" id="1172615"/>
    <lineage>
        <taxon>Bacteria</taxon>
        <taxon>Bacillati</taxon>
        <taxon>Bacillota</taxon>
        <taxon>Bacilli</taxon>
        <taxon>Bacillales</taxon>
        <taxon>Paenibacillaceae</taxon>
        <taxon>Paenibacillus</taxon>
    </lineage>
</organism>
<accession>A0ABS5CCI7</accession>
<evidence type="ECO:0000313" key="3">
    <source>
        <dbReference type="EMBL" id="MBP3963155.1"/>
    </source>
</evidence>
<dbReference type="InterPro" id="IPR012854">
    <property type="entry name" value="Cu_amine_oxidase-like_N"/>
</dbReference>
<dbReference type="Proteomes" id="UP000673394">
    <property type="component" value="Unassembled WGS sequence"/>
</dbReference>
<dbReference type="InterPro" id="IPR036582">
    <property type="entry name" value="Mao_N_sf"/>
</dbReference>
<comment type="caution">
    <text evidence="3">The sequence shown here is derived from an EMBL/GenBank/DDBJ whole genome shotgun (WGS) entry which is preliminary data.</text>
</comment>
<feature type="domain" description="Copper amine oxidase-like N-terminal" evidence="2">
    <location>
        <begin position="43"/>
        <end position="150"/>
    </location>
</feature>
<dbReference type="RefSeq" id="WP_210658033.1">
    <property type="nucleotide sequence ID" value="NZ_JAGKSP010000003.1"/>
</dbReference>
<evidence type="ECO:0000256" key="1">
    <source>
        <dbReference type="SAM" id="SignalP"/>
    </source>
</evidence>
<keyword evidence="4" id="KW-1185">Reference proteome</keyword>
<proteinExistence type="predicted"/>
<gene>
    <name evidence="3" type="ORF">I8J30_10630</name>
</gene>
<evidence type="ECO:0000259" key="2">
    <source>
        <dbReference type="Pfam" id="PF07833"/>
    </source>
</evidence>
<feature type="signal peptide" evidence="1">
    <location>
        <begin position="1"/>
        <end position="21"/>
    </location>
</feature>